<evidence type="ECO:0000313" key="2">
    <source>
        <dbReference type="EMBL" id="KAJ9708168.1"/>
    </source>
</evidence>
<dbReference type="InterPro" id="IPR034577">
    <property type="entry name" value="NIMIN-2"/>
</dbReference>
<dbReference type="PANTHER" id="PTHR35735:SF8">
    <property type="entry name" value="PROTEIN NIM1-INTERACTING 2"/>
    <property type="match status" value="1"/>
</dbReference>
<evidence type="ECO:0008006" key="4">
    <source>
        <dbReference type="Google" id="ProtNLM"/>
    </source>
</evidence>
<name>A0AA39AIC0_VITRO</name>
<evidence type="ECO:0000256" key="1">
    <source>
        <dbReference type="SAM" id="MobiDB-lite"/>
    </source>
</evidence>
<feature type="compositionally biased region" description="Basic and acidic residues" evidence="1">
    <location>
        <begin position="81"/>
        <end position="90"/>
    </location>
</feature>
<keyword evidence="3" id="KW-1185">Reference proteome</keyword>
<proteinExistence type="predicted"/>
<accession>A0AA39AIC0</accession>
<sequence>MESGKRKQPEDGDINVTTEKEVTEEEVEEFFAILRRMQVAVKYFENSNGRGMAAKRWKPSFEREDFQVEANNVKVGKKKKKEEGMEENKGLDLNVGPETEDSPV</sequence>
<protein>
    <recommendedName>
        <fullName evidence="4">Protein NIM1-INTERACTING 2-like</fullName>
    </recommendedName>
</protein>
<dbReference type="PANTHER" id="PTHR35735">
    <property type="entry name" value="PROTEIN NIM1-INTERACTING 2"/>
    <property type="match status" value="1"/>
</dbReference>
<feature type="compositionally biased region" description="Basic and acidic residues" evidence="1">
    <location>
        <begin position="1"/>
        <end position="10"/>
    </location>
</feature>
<organism evidence="2 3">
    <name type="scientific">Vitis rotundifolia</name>
    <name type="common">Muscadine grape</name>
    <dbReference type="NCBI Taxonomy" id="103349"/>
    <lineage>
        <taxon>Eukaryota</taxon>
        <taxon>Viridiplantae</taxon>
        <taxon>Streptophyta</taxon>
        <taxon>Embryophyta</taxon>
        <taxon>Tracheophyta</taxon>
        <taxon>Spermatophyta</taxon>
        <taxon>Magnoliopsida</taxon>
        <taxon>eudicotyledons</taxon>
        <taxon>Gunneridae</taxon>
        <taxon>Pentapetalae</taxon>
        <taxon>rosids</taxon>
        <taxon>Vitales</taxon>
        <taxon>Vitaceae</taxon>
        <taxon>Viteae</taxon>
        <taxon>Vitis</taxon>
    </lineage>
</organism>
<dbReference type="EMBL" id="JARBHA010000001">
    <property type="protein sequence ID" value="KAJ9708168.1"/>
    <property type="molecule type" value="Genomic_DNA"/>
</dbReference>
<reference evidence="2 3" key="1">
    <citation type="journal article" date="2023" name="BMC Biotechnol.">
        <title>Vitis rotundifolia cv Carlos genome sequencing.</title>
        <authorList>
            <person name="Huff M."/>
            <person name="Hulse-Kemp A."/>
            <person name="Scheffler B."/>
            <person name="Youngblood R."/>
            <person name="Simpson S."/>
            <person name="Babiker E."/>
            <person name="Staton M."/>
        </authorList>
    </citation>
    <scope>NUCLEOTIDE SEQUENCE [LARGE SCALE GENOMIC DNA]</scope>
    <source>
        <tissue evidence="2">Leaf</tissue>
    </source>
</reference>
<feature type="region of interest" description="Disordered" evidence="1">
    <location>
        <begin position="76"/>
        <end position="104"/>
    </location>
</feature>
<feature type="region of interest" description="Disordered" evidence="1">
    <location>
        <begin position="1"/>
        <end position="21"/>
    </location>
</feature>
<comment type="caution">
    <text evidence="2">The sequence shown here is derived from an EMBL/GenBank/DDBJ whole genome shotgun (WGS) entry which is preliminary data.</text>
</comment>
<evidence type="ECO:0000313" key="3">
    <source>
        <dbReference type="Proteomes" id="UP001168098"/>
    </source>
</evidence>
<gene>
    <name evidence="2" type="ORF">PVL29_000297</name>
</gene>
<dbReference type="Proteomes" id="UP001168098">
    <property type="component" value="Unassembled WGS sequence"/>
</dbReference>
<dbReference type="GO" id="GO:0010112">
    <property type="term" value="P:regulation of systemic acquired resistance"/>
    <property type="evidence" value="ECO:0007669"/>
    <property type="project" value="InterPro"/>
</dbReference>
<dbReference type="AlphaFoldDB" id="A0AA39AIC0"/>